<protein>
    <submittedName>
        <fullName evidence="3">H-NS histone family protein</fullName>
    </submittedName>
</protein>
<dbReference type="AlphaFoldDB" id="A0A365QGJ4"/>
<dbReference type="GO" id="GO:0003677">
    <property type="term" value="F:DNA binding"/>
    <property type="evidence" value="ECO:0007669"/>
    <property type="project" value="InterPro"/>
</dbReference>
<keyword evidence="4" id="KW-1185">Reference proteome</keyword>
<dbReference type="Proteomes" id="UP000252458">
    <property type="component" value="Unassembled WGS sequence"/>
</dbReference>
<feature type="domain" description="DNA-binding protein H-NS-like C-terminal" evidence="2">
    <location>
        <begin position="49"/>
        <end position="88"/>
    </location>
</feature>
<gene>
    <name evidence="3" type="ORF">DPV79_40820</name>
</gene>
<dbReference type="SMART" id="SM00528">
    <property type="entry name" value="HNS"/>
    <property type="match status" value="1"/>
</dbReference>
<sequence length="104" mass="11788">MLEKIEKLHAELTLAREREAREFAGQVKKALQDAGIDVNFMLSGRKPGRLKGDKIKPKYWNPETGETWSGRGKMPLWLRGKKIEDYLIDNGEAPDAGSHTPRSQ</sequence>
<reference evidence="3 4" key="1">
    <citation type="submission" date="2018-06" db="EMBL/GenBank/DDBJ databases">
        <title>Draft genome sequence of Burkholderia reimsis strain BE51 isolated from a French agricultural soil.</title>
        <authorList>
            <person name="Esmaeel Q."/>
        </authorList>
    </citation>
    <scope>NUCLEOTIDE SEQUENCE [LARGE SCALE GENOMIC DNA]</scope>
    <source>
        <strain evidence="3 4">BE51</strain>
    </source>
</reference>
<dbReference type="Gene3D" id="4.10.430.30">
    <property type="match status" value="1"/>
</dbReference>
<evidence type="ECO:0000313" key="3">
    <source>
        <dbReference type="EMBL" id="RBB31555.1"/>
    </source>
</evidence>
<proteinExistence type="predicted"/>
<name>A0A365QGJ4_9BURK</name>
<dbReference type="Pfam" id="PF00816">
    <property type="entry name" value="Histone_HNS"/>
    <property type="match status" value="1"/>
</dbReference>
<evidence type="ECO:0000313" key="4">
    <source>
        <dbReference type="Proteomes" id="UP000252458"/>
    </source>
</evidence>
<accession>A0A365QGJ4</accession>
<feature type="region of interest" description="Disordered" evidence="1">
    <location>
        <begin position="47"/>
        <end position="66"/>
    </location>
</feature>
<evidence type="ECO:0000256" key="1">
    <source>
        <dbReference type="SAM" id="MobiDB-lite"/>
    </source>
</evidence>
<organism evidence="3 4">
    <name type="scientific">Burkholderia reimsis</name>
    <dbReference type="NCBI Taxonomy" id="2234132"/>
    <lineage>
        <taxon>Bacteria</taxon>
        <taxon>Pseudomonadati</taxon>
        <taxon>Pseudomonadota</taxon>
        <taxon>Betaproteobacteria</taxon>
        <taxon>Burkholderiales</taxon>
        <taxon>Burkholderiaceae</taxon>
        <taxon>Burkholderia</taxon>
    </lineage>
</organism>
<dbReference type="InterPro" id="IPR027444">
    <property type="entry name" value="H-NS_C_dom"/>
</dbReference>
<dbReference type="SUPFAM" id="SSF81273">
    <property type="entry name" value="H-NS histone-like proteins"/>
    <property type="match status" value="1"/>
</dbReference>
<comment type="caution">
    <text evidence="3">The sequence shown here is derived from an EMBL/GenBank/DDBJ whole genome shotgun (WGS) entry which is preliminary data.</text>
</comment>
<dbReference type="EMBL" id="QMFZ01000082">
    <property type="protein sequence ID" value="RBB31555.1"/>
    <property type="molecule type" value="Genomic_DNA"/>
</dbReference>
<evidence type="ECO:0000259" key="2">
    <source>
        <dbReference type="SMART" id="SM00528"/>
    </source>
</evidence>